<evidence type="ECO:0000259" key="8">
    <source>
        <dbReference type="PROSITE" id="PS50110"/>
    </source>
</evidence>
<proteinExistence type="predicted"/>
<dbReference type="InterPro" id="IPR016032">
    <property type="entry name" value="Sig_transdc_resp-reg_C-effctor"/>
</dbReference>
<feature type="DNA-binding region" description="OmpR/PhoB-type" evidence="6">
    <location>
        <begin position="131"/>
        <end position="230"/>
    </location>
</feature>
<gene>
    <name evidence="10" type="ORF">ITX44_08145</name>
</gene>
<dbReference type="Pfam" id="PF00486">
    <property type="entry name" value="Trans_reg_C"/>
    <property type="match status" value="1"/>
</dbReference>
<feature type="modified residue" description="4-aspartylphosphate" evidence="5">
    <location>
        <position position="53"/>
    </location>
</feature>
<comment type="caution">
    <text evidence="10">The sequence shown here is derived from an EMBL/GenBank/DDBJ whole genome shotgun (WGS) entry which is preliminary data.</text>
</comment>
<dbReference type="InterPro" id="IPR011006">
    <property type="entry name" value="CheY-like_superfamily"/>
</dbReference>
<evidence type="ECO:0000256" key="5">
    <source>
        <dbReference type="PROSITE-ProRule" id="PRU00169"/>
    </source>
</evidence>
<dbReference type="Gene3D" id="6.10.250.690">
    <property type="match status" value="1"/>
</dbReference>
<accession>A0ABS2TMD9</accession>
<dbReference type="InterPro" id="IPR036388">
    <property type="entry name" value="WH-like_DNA-bd_sf"/>
</dbReference>
<dbReference type="SMART" id="SM00448">
    <property type="entry name" value="REC"/>
    <property type="match status" value="1"/>
</dbReference>
<evidence type="ECO:0000256" key="4">
    <source>
        <dbReference type="ARBA" id="ARBA00023163"/>
    </source>
</evidence>
<evidence type="ECO:0000313" key="11">
    <source>
        <dbReference type="Proteomes" id="UP000749040"/>
    </source>
</evidence>
<dbReference type="SUPFAM" id="SSF52172">
    <property type="entry name" value="CheY-like"/>
    <property type="match status" value="1"/>
</dbReference>
<dbReference type="PROSITE" id="PS50110">
    <property type="entry name" value="RESPONSE_REGULATORY"/>
    <property type="match status" value="1"/>
</dbReference>
<dbReference type="InterPro" id="IPR039420">
    <property type="entry name" value="WalR-like"/>
</dbReference>
<evidence type="ECO:0000256" key="7">
    <source>
        <dbReference type="SAM" id="MobiDB-lite"/>
    </source>
</evidence>
<keyword evidence="11" id="KW-1185">Reference proteome</keyword>
<keyword evidence="3 6" id="KW-0238">DNA-binding</keyword>
<dbReference type="InterPro" id="IPR001789">
    <property type="entry name" value="Sig_transdc_resp-reg_receiver"/>
</dbReference>
<dbReference type="Gene3D" id="3.40.50.2300">
    <property type="match status" value="1"/>
</dbReference>
<name>A0ABS2TMD9_9ACTN</name>
<keyword evidence="4" id="KW-0804">Transcription</keyword>
<reference evidence="10 11" key="1">
    <citation type="submission" date="2021-01" db="EMBL/GenBank/DDBJ databases">
        <title>Streptomyces acididurans sp. nov., isolated from a peat swamp forest soil.</title>
        <authorList>
            <person name="Chantavorakit T."/>
            <person name="Duangmal K."/>
        </authorList>
    </citation>
    <scope>NUCLEOTIDE SEQUENCE [LARGE SCALE GENOMIC DNA]</scope>
    <source>
        <strain evidence="10 11">KK5PA1</strain>
    </source>
</reference>
<feature type="domain" description="Response regulatory" evidence="8">
    <location>
        <begin position="4"/>
        <end position="120"/>
    </location>
</feature>
<keyword evidence="1 5" id="KW-0597">Phosphoprotein</keyword>
<protein>
    <submittedName>
        <fullName evidence="10">Response regulator transcription factor</fullName>
    </submittedName>
</protein>
<dbReference type="Proteomes" id="UP000749040">
    <property type="component" value="Unassembled WGS sequence"/>
</dbReference>
<dbReference type="CDD" id="cd00383">
    <property type="entry name" value="trans_reg_C"/>
    <property type="match status" value="1"/>
</dbReference>
<dbReference type="PANTHER" id="PTHR48111:SF4">
    <property type="entry name" value="DNA-BINDING DUAL TRANSCRIPTIONAL REGULATOR OMPR"/>
    <property type="match status" value="1"/>
</dbReference>
<dbReference type="SMART" id="SM00862">
    <property type="entry name" value="Trans_reg_C"/>
    <property type="match status" value="1"/>
</dbReference>
<organism evidence="10 11">
    <name type="scientific">Actinacidiphila acididurans</name>
    <dbReference type="NCBI Taxonomy" id="2784346"/>
    <lineage>
        <taxon>Bacteria</taxon>
        <taxon>Bacillati</taxon>
        <taxon>Actinomycetota</taxon>
        <taxon>Actinomycetes</taxon>
        <taxon>Kitasatosporales</taxon>
        <taxon>Streptomycetaceae</taxon>
        <taxon>Actinacidiphila</taxon>
    </lineage>
</organism>
<dbReference type="PROSITE" id="PS51755">
    <property type="entry name" value="OMPR_PHOB"/>
    <property type="match status" value="1"/>
</dbReference>
<dbReference type="SUPFAM" id="SSF46894">
    <property type="entry name" value="C-terminal effector domain of the bipartite response regulators"/>
    <property type="match status" value="1"/>
</dbReference>
<dbReference type="EMBL" id="JADKYB010000004">
    <property type="protein sequence ID" value="MBM9504505.1"/>
    <property type="molecule type" value="Genomic_DNA"/>
</dbReference>
<evidence type="ECO:0000256" key="1">
    <source>
        <dbReference type="ARBA" id="ARBA00022553"/>
    </source>
</evidence>
<evidence type="ECO:0000256" key="3">
    <source>
        <dbReference type="ARBA" id="ARBA00023125"/>
    </source>
</evidence>
<feature type="compositionally biased region" description="Basic and acidic residues" evidence="7">
    <location>
        <begin position="242"/>
        <end position="252"/>
    </location>
</feature>
<dbReference type="InterPro" id="IPR001867">
    <property type="entry name" value="OmpR/PhoB-type_DNA-bd"/>
</dbReference>
<evidence type="ECO:0000256" key="2">
    <source>
        <dbReference type="ARBA" id="ARBA00023015"/>
    </source>
</evidence>
<sequence>MCAHVVVAEDDPKQAELIRRYLEHEGHRVAVVHDGRAALEEARAHRPDLMVLDVMMPRMDGLDVCRVLRADSALAELPVLMLTARSTEDDLLLGLDLGADDYMTKPYSPRELMARVRTLLRRSGHAAAPADPVLRVGALTVDPVRHEVTADGRPISCTPGEFALLALLAAEPGRVFTRAQIIQHLHGFDRWFTSRTVDVHVMNLRRKIEPAPDRPTRLLTVYGVGYKLEASPDRAPAPAPRPARDRDRHDGA</sequence>
<evidence type="ECO:0000313" key="10">
    <source>
        <dbReference type="EMBL" id="MBM9504505.1"/>
    </source>
</evidence>
<evidence type="ECO:0000256" key="6">
    <source>
        <dbReference type="PROSITE-ProRule" id="PRU01091"/>
    </source>
</evidence>
<dbReference type="RefSeq" id="WP_205356392.1">
    <property type="nucleotide sequence ID" value="NZ_JADKYB010000004.1"/>
</dbReference>
<dbReference type="Gene3D" id="1.10.10.10">
    <property type="entry name" value="Winged helix-like DNA-binding domain superfamily/Winged helix DNA-binding domain"/>
    <property type="match status" value="1"/>
</dbReference>
<feature type="domain" description="OmpR/PhoB-type" evidence="9">
    <location>
        <begin position="131"/>
        <end position="230"/>
    </location>
</feature>
<keyword evidence="2" id="KW-0805">Transcription regulation</keyword>
<evidence type="ECO:0000259" key="9">
    <source>
        <dbReference type="PROSITE" id="PS51755"/>
    </source>
</evidence>
<dbReference type="PANTHER" id="PTHR48111">
    <property type="entry name" value="REGULATOR OF RPOS"/>
    <property type="match status" value="1"/>
</dbReference>
<dbReference type="Pfam" id="PF00072">
    <property type="entry name" value="Response_reg"/>
    <property type="match status" value="1"/>
</dbReference>
<feature type="region of interest" description="Disordered" evidence="7">
    <location>
        <begin position="230"/>
        <end position="252"/>
    </location>
</feature>